<reference evidence="1" key="1">
    <citation type="submission" date="2021-09" db="EMBL/GenBank/DDBJ databases">
        <title>The genome of Mauremys mutica provides insights into the evolution of semi-aquatic lifestyle.</title>
        <authorList>
            <person name="Gong S."/>
            <person name="Gao Y."/>
        </authorList>
    </citation>
    <scope>NUCLEOTIDE SEQUENCE</scope>
    <source>
        <strain evidence="1">MM-2020</strain>
        <tissue evidence="1">Muscle</tissue>
    </source>
</reference>
<feature type="non-terminal residue" evidence="1">
    <location>
        <position position="146"/>
    </location>
</feature>
<sequence>FIVTHVATTEDIVPHCLGLLGTEGAAVVAKIEREVKAACFKQLFYLYCVVSCRGRKRPFLELKHFNLLSQQLQQASLAKAVNLLDVQAPVQVEEIQAVSRTKGMARLSVEMWQQDSDKPFSLAISSRTAMHRTESTDMDNNFQTKG</sequence>
<dbReference type="Proteomes" id="UP000827986">
    <property type="component" value="Unassembled WGS sequence"/>
</dbReference>
<gene>
    <name evidence="1" type="ORF">KIL84_022266</name>
</gene>
<name>A0A9D4B0H9_9SAUR</name>
<keyword evidence="2" id="KW-1185">Reference proteome</keyword>
<evidence type="ECO:0000313" key="1">
    <source>
        <dbReference type="EMBL" id="KAH1175741.1"/>
    </source>
</evidence>
<proteinExistence type="predicted"/>
<dbReference type="EMBL" id="JAHDVG010000476">
    <property type="protein sequence ID" value="KAH1175741.1"/>
    <property type="molecule type" value="Genomic_DNA"/>
</dbReference>
<comment type="caution">
    <text evidence="1">The sequence shown here is derived from an EMBL/GenBank/DDBJ whole genome shotgun (WGS) entry which is preliminary data.</text>
</comment>
<accession>A0A9D4B0H9</accession>
<evidence type="ECO:0000313" key="2">
    <source>
        <dbReference type="Proteomes" id="UP000827986"/>
    </source>
</evidence>
<protein>
    <submittedName>
        <fullName evidence="1">Uncharacterized protein</fullName>
    </submittedName>
</protein>
<organism evidence="1 2">
    <name type="scientific">Mauremys mutica</name>
    <name type="common">yellowpond turtle</name>
    <dbReference type="NCBI Taxonomy" id="74926"/>
    <lineage>
        <taxon>Eukaryota</taxon>
        <taxon>Metazoa</taxon>
        <taxon>Chordata</taxon>
        <taxon>Craniata</taxon>
        <taxon>Vertebrata</taxon>
        <taxon>Euteleostomi</taxon>
        <taxon>Archelosauria</taxon>
        <taxon>Testudinata</taxon>
        <taxon>Testudines</taxon>
        <taxon>Cryptodira</taxon>
        <taxon>Durocryptodira</taxon>
        <taxon>Testudinoidea</taxon>
        <taxon>Geoemydidae</taxon>
        <taxon>Geoemydinae</taxon>
        <taxon>Mauremys</taxon>
    </lineage>
</organism>
<dbReference type="AlphaFoldDB" id="A0A9D4B0H9"/>